<evidence type="ECO:0000313" key="4">
    <source>
        <dbReference type="EMBL" id="MDA3624617.1"/>
    </source>
</evidence>
<dbReference type="Gene3D" id="1.10.238.10">
    <property type="entry name" value="EF-hand"/>
    <property type="match status" value="1"/>
</dbReference>
<dbReference type="InterPro" id="IPR002048">
    <property type="entry name" value="EF_hand_dom"/>
</dbReference>
<feature type="domain" description="EF-hand" evidence="3">
    <location>
        <begin position="129"/>
        <end position="164"/>
    </location>
</feature>
<protein>
    <submittedName>
        <fullName evidence="4">EF-hand domain-containing protein</fullName>
    </submittedName>
</protein>
<reference evidence="4 5" key="1">
    <citation type="submission" date="2022-11" db="EMBL/GenBank/DDBJ databases">
        <title>Draft genome sequence of Saccharopolyspora sp. WRP15-2 isolated from rhizosphere soils of wild rice in Thailand.</title>
        <authorList>
            <person name="Duangmal K."/>
            <person name="Kammanee S."/>
            <person name="Muangham S."/>
        </authorList>
    </citation>
    <scope>NUCLEOTIDE SEQUENCE [LARGE SCALE GENOMIC DNA]</scope>
    <source>
        <strain evidence="4 5">WRP15-2</strain>
    </source>
</reference>
<evidence type="ECO:0000313" key="5">
    <source>
        <dbReference type="Proteomes" id="UP001210380"/>
    </source>
</evidence>
<name>A0ABT4UU76_9PSEU</name>
<evidence type="ECO:0000256" key="2">
    <source>
        <dbReference type="ARBA" id="ARBA00022737"/>
    </source>
</evidence>
<gene>
    <name evidence="4" type="ORF">OU415_04145</name>
</gene>
<accession>A0ABT4UU76</accession>
<dbReference type="SMART" id="SM00054">
    <property type="entry name" value="EFh"/>
    <property type="match status" value="3"/>
</dbReference>
<sequence>MANAIATERLRKRFAKWDIDGSGALEQSDFEQEAKRIAQAFGESPTSAKAQKLTNAFSSMFQQVANGASSMNEDDFMSAAGMLVEKGAERDFDRALRPIVEGVVGLADKDNSGQISREEFATWLTAIGVDQSKTTTLFDQVDTDNSGELSADELLTVVRDFHYGNSDVELLG</sequence>
<evidence type="ECO:0000259" key="3">
    <source>
        <dbReference type="PROSITE" id="PS50222"/>
    </source>
</evidence>
<comment type="caution">
    <text evidence="4">The sequence shown here is derived from an EMBL/GenBank/DDBJ whole genome shotgun (WGS) entry which is preliminary data.</text>
</comment>
<dbReference type="InterPro" id="IPR018247">
    <property type="entry name" value="EF_Hand_1_Ca_BS"/>
</dbReference>
<organism evidence="4 5">
    <name type="scientific">Saccharopolyspora oryzae</name>
    <dbReference type="NCBI Taxonomy" id="2997343"/>
    <lineage>
        <taxon>Bacteria</taxon>
        <taxon>Bacillati</taxon>
        <taxon>Actinomycetota</taxon>
        <taxon>Actinomycetes</taxon>
        <taxon>Pseudonocardiales</taxon>
        <taxon>Pseudonocardiaceae</taxon>
        <taxon>Saccharopolyspora</taxon>
    </lineage>
</organism>
<dbReference type="Pfam" id="PF13833">
    <property type="entry name" value="EF-hand_8"/>
    <property type="match status" value="1"/>
</dbReference>
<dbReference type="EMBL" id="JAQGLA010000004">
    <property type="protein sequence ID" value="MDA3624617.1"/>
    <property type="molecule type" value="Genomic_DNA"/>
</dbReference>
<dbReference type="PANTHER" id="PTHR45942">
    <property type="entry name" value="PROTEIN PHOSPATASE 3 REGULATORY SUBUNIT B ALPHA ISOFORM TYPE 1"/>
    <property type="match status" value="1"/>
</dbReference>
<keyword evidence="5" id="KW-1185">Reference proteome</keyword>
<feature type="domain" description="EF-hand" evidence="3">
    <location>
        <begin position="5"/>
        <end position="40"/>
    </location>
</feature>
<dbReference type="PROSITE" id="PS00018">
    <property type="entry name" value="EF_HAND_1"/>
    <property type="match status" value="2"/>
</dbReference>
<dbReference type="RefSeq" id="WP_270947190.1">
    <property type="nucleotide sequence ID" value="NZ_JAQGLA010000004.1"/>
</dbReference>
<keyword evidence="1" id="KW-0479">Metal-binding</keyword>
<dbReference type="CDD" id="cd00051">
    <property type="entry name" value="EFh"/>
    <property type="match status" value="1"/>
</dbReference>
<dbReference type="PROSITE" id="PS50222">
    <property type="entry name" value="EF_HAND_2"/>
    <property type="match status" value="2"/>
</dbReference>
<dbReference type="Proteomes" id="UP001210380">
    <property type="component" value="Unassembled WGS sequence"/>
</dbReference>
<dbReference type="SUPFAM" id="SSF47473">
    <property type="entry name" value="EF-hand"/>
    <property type="match status" value="1"/>
</dbReference>
<keyword evidence="2" id="KW-0677">Repeat</keyword>
<dbReference type="InterPro" id="IPR011992">
    <property type="entry name" value="EF-hand-dom_pair"/>
</dbReference>
<proteinExistence type="predicted"/>
<evidence type="ECO:0000256" key="1">
    <source>
        <dbReference type="ARBA" id="ARBA00022723"/>
    </source>
</evidence>